<evidence type="ECO:0000313" key="1">
    <source>
        <dbReference type="EMBL" id="ACP45292.1"/>
    </source>
</evidence>
<organism evidence="1 2">
    <name type="scientific">Saccharolobus islandicus (strain Y.G.57.14 / Yellowstone #1)</name>
    <name type="common">Sulfolobus islandicus</name>
    <dbReference type="NCBI Taxonomy" id="439386"/>
    <lineage>
        <taxon>Archaea</taxon>
        <taxon>Thermoproteota</taxon>
        <taxon>Thermoprotei</taxon>
        <taxon>Sulfolobales</taxon>
        <taxon>Sulfolobaceae</taxon>
        <taxon>Saccharolobus</taxon>
    </lineage>
</organism>
<dbReference type="Proteomes" id="UP000002308">
    <property type="component" value="Chromosome"/>
</dbReference>
<proteinExistence type="predicted"/>
<protein>
    <submittedName>
        <fullName evidence="1">Uncharacterized protein</fullName>
    </submittedName>
</protein>
<gene>
    <name evidence="1" type="ordered locus">YG5714_1020</name>
</gene>
<sequence>MISFASAKEILNLRENSNIAVKLMRRVEDVCIFLSGSTLYGMIPCNVELDLNTEYIY</sequence>
<evidence type="ECO:0000313" key="2">
    <source>
        <dbReference type="Proteomes" id="UP000002308"/>
    </source>
</evidence>
<dbReference type="HOGENOM" id="CLU_197257_0_0_2"/>
<reference evidence="1 2" key="1">
    <citation type="journal article" date="2009" name="Proc. Natl. Acad. Sci. U.S.A.">
        <title>Biogeography of the Sulfolobus islandicus pan-genome.</title>
        <authorList>
            <person name="Reno M.L."/>
            <person name="Held N.L."/>
            <person name="Fields C.J."/>
            <person name="Burke P.V."/>
            <person name="Whitaker R.J."/>
        </authorList>
    </citation>
    <scope>NUCLEOTIDE SEQUENCE [LARGE SCALE GENOMIC DNA]</scope>
    <source>
        <strain evidence="2">Y.G.57.14 / Yellowstone #1</strain>
    </source>
</reference>
<name>C3NDA3_SACI7</name>
<accession>C3NDA3</accession>
<dbReference type="EMBL" id="CP001403">
    <property type="protein sequence ID" value="ACP45292.1"/>
    <property type="molecule type" value="Genomic_DNA"/>
</dbReference>
<dbReference type="AlphaFoldDB" id="C3NDA3"/>
<dbReference type="KEGG" id="siy:YG5714_1020"/>